<sequence length="111" mass="12996">MHQSHCFRTLTQQENGYIGYCEGCQTYNLAFNNILLIFNAEDFQYFLEMLQERCNMSYFSTSHGKEIIMRSPVLNLNILLAESELEELINMMQEVNLIVEAHKILYTSSLD</sequence>
<dbReference type="EMBL" id="PTRA01000001">
    <property type="protein sequence ID" value="PQA59250.1"/>
    <property type="molecule type" value="Genomic_DNA"/>
</dbReference>
<name>A0A2S7INW2_9BACT</name>
<gene>
    <name evidence="1" type="ORF">C5O19_06240</name>
</gene>
<reference evidence="2" key="1">
    <citation type="submission" date="2018-02" db="EMBL/GenBank/DDBJ databases">
        <title>Genome sequencing of Solimonas sp. HR-BB.</title>
        <authorList>
            <person name="Lee Y."/>
            <person name="Jeon C.O."/>
        </authorList>
    </citation>
    <scope>NUCLEOTIDE SEQUENCE [LARGE SCALE GENOMIC DNA]</scope>
    <source>
        <strain evidence="2">HR-U</strain>
    </source>
</reference>
<dbReference type="InterPro" id="IPR046508">
    <property type="entry name" value="DUF6686"/>
</dbReference>
<dbReference type="OrthoDB" id="958244at2"/>
<organism evidence="1 2">
    <name type="scientific">Siphonobacter curvatus</name>
    <dbReference type="NCBI Taxonomy" id="2094562"/>
    <lineage>
        <taxon>Bacteria</taxon>
        <taxon>Pseudomonadati</taxon>
        <taxon>Bacteroidota</taxon>
        <taxon>Cytophagia</taxon>
        <taxon>Cytophagales</taxon>
        <taxon>Cytophagaceae</taxon>
        <taxon>Siphonobacter</taxon>
    </lineage>
</organism>
<keyword evidence="2" id="KW-1185">Reference proteome</keyword>
<dbReference type="AlphaFoldDB" id="A0A2S7INW2"/>
<evidence type="ECO:0000313" key="1">
    <source>
        <dbReference type="EMBL" id="PQA59250.1"/>
    </source>
</evidence>
<comment type="caution">
    <text evidence="1">The sequence shown here is derived from an EMBL/GenBank/DDBJ whole genome shotgun (WGS) entry which is preliminary data.</text>
</comment>
<dbReference type="RefSeq" id="WP_094813181.1">
    <property type="nucleotide sequence ID" value="NZ_PTRA01000001.1"/>
</dbReference>
<dbReference type="Proteomes" id="UP000239590">
    <property type="component" value="Unassembled WGS sequence"/>
</dbReference>
<dbReference type="Pfam" id="PF20391">
    <property type="entry name" value="DUF6686"/>
    <property type="match status" value="1"/>
</dbReference>
<evidence type="ECO:0000313" key="2">
    <source>
        <dbReference type="Proteomes" id="UP000239590"/>
    </source>
</evidence>
<proteinExistence type="predicted"/>
<protein>
    <submittedName>
        <fullName evidence="1">Uncharacterized protein</fullName>
    </submittedName>
</protein>
<accession>A0A2S7INW2</accession>